<comment type="caution">
    <text evidence="1">The sequence shown here is derived from an EMBL/GenBank/DDBJ whole genome shotgun (WGS) entry which is preliminary data.</text>
</comment>
<dbReference type="EMBL" id="LWCA01001715">
    <property type="protein sequence ID" value="OAF64619.1"/>
    <property type="molecule type" value="Genomic_DNA"/>
</dbReference>
<gene>
    <name evidence="1" type="ORF">A3Q56_07653</name>
</gene>
<evidence type="ECO:0000313" key="1">
    <source>
        <dbReference type="EMBL" id="OAF64619.1"/>
    </source>
</evidence>
<dbReference type="AlphaFoldDB" id="A0A177ARJ5"/>
<protein>
    <submittedName>
        <fullName evidence="1">Uncharacterized protein</fullName>
    </submittedName>
</protein>
<organism evidence="1 2">
    <name type="scientific">Intoshia linei</name>
    <dbReference type="NCBI Taxonomy" id="1819745"/>
    <lineage>
        <taxon>Eukaryota</taxon>
        <taxon>Metazoa</taxon>
        <taxon>Spiralia</taxon>
        <taxon>Lophotrochozoa</taxon>
        <taxon>Mesozoa</taxon>
        <taxon>Orthonectida</taxon>
        <taxon>Rhopaluridae</taxon>
        <taxon>Intoshia</taxon>
    </lineage>
</organism>
<proteinExistence type="predicted"/>
<accession>A0A177ARJ5</accession>
<name>A0A177ARJ5_9BILA</name>
<dbReference type="Proteomes" id="UP000078046">
    <property type="component" value="Unassembled WGS sequence"/>
</dbReference>
<sequence>MISYKKDLQFLLIQPQNHVGFMSLSYDKVARVENRSRMRKEDCLKRAEIEKQRSTITHN</sequence>
<evidence type="ECO:0000313" key="2">
    <source>
        <dbReference type="Proteomes" id="UP000078046"/>
    </source>
</evidence>
<reference evidence="1 2" key="1">
    <citation type="submission" date="2016-04" db="EMBL/GenBank/DDBJ databases">
        <title>The genome of Intoshia linei affirms orthonectids as highly simplified spiralians.</title>
        <authorList>
            <person name="Mikhailov K.V."/>
            <person name="Slusarev G.S."/>
            <person name="Nikitin M.A."/>
            <person name="Logacheva M.D."/>
            <person name="Penin A."/>
            <person name="Aleoshin V."/>
            <person name="Panchin Y.V."/>
        </authorList>
    </citation>
    <scope>NUCLEOTIDE SEQUENCE [LARGE SCALE GENOMIC DNA]</scope>
    <source>
        <strain evidence="1">Intl2013</strain>
        <tissue evidence="1">Whole animal</tissue>
    </source>
</reference>
<keyword evidence="2" id="KW-1185">Reference proteome</keyword>